<dbReference type="InterPro" id="IPR014985">
    <property type="entry name" value="WbqC"/>
</dbReference>
<reference evidence="1 2" key="1">
    <citation type="submission" date="2011-08" db="EMBL/GenBank/DDBJ databases">
        <title>The Genome Sequence of Clostridium hathewayi WAL-18680.</title>
        <authorList>
            <consortium name="The Broad Institute Genome Sequencing Platform"/>
            <person name="Earl A."/>
            <person name="Ward D."/>
            <person name="Feldgarden M."/>
            <person name="Gevers D."/>
            <person name="Finegold S.M."/>
            <person name="Summanen P.H."/>
            <person name="Molitoris D.R."/>
            <person name="Song M."/>
            <person name="Daigneault M."/>
            <person name="Allen-Vercoe E."/>
            <person name="Young S.K."/>
            <person name="Zeng Q."/>
            <person name="Gargeya S."/>
            <person name="Fitzgerald M."/>
            <person name="Haas B."/>
            <person name="Abouelleil A."/>
            <person name="Alvarado L."/>
            <person name="Arachchi H.M."/>
            <person name="Berlin A."/>
            <person name="Brown A."/>
            <person name="Chapman S.B."/>
            <person name="Chen Z."/>
            <person name="Dunbar C."/>
            <person name="Freedman E."/>
            <person name="Gearin G."/>
            <person name="Gellesch M."/>
            <person name="Goldberg J."/>
            <person name="Griggs A."/>
            <person name="Gujja S."/>
            <person name="Heiman D."/>
            <person name="Howarth C."/>
            <person name="Larson L."/>
            <person name="Lui A."/>
            <person name="MacDonald P.J.P."/>
            <person name="Montmayeur A."/>
            <person name="Murphy C."/>
            <person name="Neiman D."/>
            <person name="Pearson M."/>
            <person name="Priest M."/>
            <person name="Roberts A."/>
            <person name="Saif S."/>
            <person name="Shea T."/>
            <person name="Shenoy N."/>
            <person name="Sisk P."/>
            <person name="Stolte C."/>
            <person name="Sykes S."/>
            <person name="Wortman J."/>
            <person name="Nusbaum C."/>
            <person name="Birren B."/>
        </authorList>
    </citation>
    <scope>NUCLEOTIDE SEQUENCE [LARGE SCALE GENOMIC DNA]</scope>
    <source>
        <strain evidence="1 2">WAL-18680</strain>
    </source>
</reference>
<gene>
    <name evidence="1" type="ORF">HMPREF9473_00734</name>
</gene>
<organism evidence="1 2">
    <name type="scientific">Hungatella hathewayi WAL-18680</name>
    <dbReference type="NCBI Taxonomy" id="742737"/>
    <lineage>
        <taxon>Bacteria</taxon>
        <taxon>Bacillati</taxon>
        <taxon>Bacillota</taxon>
        <taxon>Clostridia</taxon>
        <taxon>Lachnospirales</taxon>
        <taxon>Lachnospiraceae</taxon>
        <taxon>Hungatella</taxon>
    </lineage>
</organism>
<accession>G5IB57</accession>
<dbReference type="RefSeq" id="WP_006778720.1">
    <property type="nucleotide sequence ID" value="NZ_CP040506.1"/>
</dbReference>
<keyword evidence="2" id="KW-1185">Reference proteome</keyword>
<protein>
    <recommendedName>
        <fullName evidence="3">WbqC-like protein</fullName>
    </recommendedName>
</protein>
<dbReference type="Pfam" id="PF08889">
    <property type="entry name" value="WbqC"/>
    <property type="match status" value="1"/>
</dbReference>
<dbReference type="HOGENOM" id="CLU_079350_0_0_9"/>
<dbReference type="PATRIC" id="fig|742737.3.peg.732"/>
<dbReference type="Proteomes" id="UP000005384">
    <property type="component" value="Unassembled WGS sequence"/>
</dbReference>
<dbReference type="AlphaFoldDB" id="G5IB57"/>
<evidence type="ECO:0000313" key="1">
    <source>
        <dbReference type="EMBL" id="EHI61372.1"/>
    </source>
</evidence>
<evidence type="ECO:0008006" key="3">
    <source>
        <dbReference type="Google" id="ProtNLM"/>
    </source>
</evidence>
<sequence>MIKPVITIHQPEHMPWLGFFNKMLKSEIFVILDNVQFEKNNYQNRNRILGNNGAQWLNVPTETKGHMDKTIREIKIANTTQPNWKKKYLLTLELNYCKHPFFNDIFPPIKNILEIHDEYLCDLNVSLILYFAQLLNADCQFLYASQMNLNGKKSNLIYQICKQLGAGTYISGSGGRDYMNLDVFCNDGIQVKFNDYVHPIYAQKKSFEFVPYLSVLDLLMNKGPDEAHEIILSGLPK</sequence>
<proteinExistence type="predicted"/>
<evidence type="ECO:0000313" key="2">
    <source>
        <dbReference type="Proteomes" id="UP000005384"/>
    </source>
</evidence>
<comment type="caution">
    <text evidence="1">The sequence shown here is derived from an EMBL/GenBank/DDBJ whole genome shotgun (WGS) entry which is preliminary data.</text>
</comment>
<name>G5IB57_9FIRM</name>
<dbReference type="EMBL" id="ADLN01000005">
    <property type="protein sequence ID" value="EHI61372.1"/>
    <property type="molecule type" value="Genomic_DNA"/>
</dbReference>